<accession>A0ABD3N9D9</accession>
<reference evidence="1 2" key="1">
    <citation type="submission" date="2024-10" db="EMBL/GenBank/DDBJ databases">
        <title>Updated reference genomes for cyclostephanoid diatoms.</title>
        <authorList>
            <person name="Roberts W.R."/>
            <person name="Alverson A.J."/>
        </authorList>
    </citation>
    <scope>NUCLEOTIDE SEQUENCE [LARGE SCALE GENOMIC DNA]</scope>
    <source>
        <strain evidence="1 2">AJA276-08</strain>
    </source>
</reference>
<gene>
    <name evidence="1" type="ORF">ACHAW5_003840</name>
</gene>
<name>A0ABD3N9D9_9STRA</name>
<organism evidence="1 2">
    <name type="scientific">Stephanodiscus triporus</name>
    <dbReference type="NCBI Taxonomy" id="2934178"/>
    <lineage>
        <taxon>Eukaryota</taxon>
        <taxon>Sar</taxon>
        <taxon>Stramenopiles</taxon>
        <taxon>Ochrophyta</taxon>
        <taxon>Bacillariophyta</taxon>
        <taxon>Coscinodiscophyceae</taxon>
        <taxon>Thalassiosirophycidae</taxon>
        <taxon>Stephanodiscales</taxon>
        <taxon>Stephanodiscaceae</taxon>
        <taxon>Stephanodiscus</taxon>
    </lineage>
</organism>
<dbReference type="Proteomes" id="UP001530315">
    <property type="component" value="Unassembled WGS sequence"/>
</dbReference>
<comment type="caution">
    <text evidence="1">The sequence shown here is derived from an EMBL/GenBank/DDBJ whole genome shotgun (WGS) entry which is preliminary data.</text>
</comment>
<keyword evidence="2" id="KW-1185">Reference proteome</keyword>
<evidence type="ECO:0000313" key="2">
    <source>
        <dbReference type="Proteomes" id="UP001530315"/>
    </source>
</evidence>
<evidence type="ECO:0000313" key="1">
    <source>
        <dbReference type="EMBL" id="KAL3769305.1"/>
    </source>
</evidence>
<dbReference type="EMBL" id="JALLAZ020001659">
    <property type="protein sequence ID" value="KAL3769305.1"/>
    <property type="molecule type" value="Genomic_DNA"/>
</dbReference>
<dbReference type="AlphaFoldDB" id="A0ABD3N9D9"/>
<sequence>MDGKLCCVIGLTLAESSTCSSSVSPSTPSLSNSEILNPGGMEVAFAVDAIIGKNSAFGNESTPSSSSEEMAALMNDSEIQHDDSFSYAAVNSSKAADISAPFLSPKE</sequence>
<proteinExistence type="predicted"/>
<protein>
    <submittedName>
        <fullName evidence="1">Uncharacterized protein</fullName>
    </submittedName>
</protein>